<dbReference type="PANTHER" id="PTHR12750:SF9">
    <property type="entry name" value="INOSITOL HEXAKISPHOSPHATE AND DIPHOSPHOINOSITOL-PENTAKISPHOSPHATE KINASE"/>
    <property type="match status" value="1"/>
</dbReference>
<dbReference type="InterPro" id="IPR029033">
    <property type="entry name" value="His_PPase_superfam"/>
</dbReference>
<feature type="domain" description="VIP1 N-terminal" evidence="12">
    <location>
        <begin position="87"/>
        <end position="176"/>
    </location>
</feature>
<dbReference type="SUPFAM" id="SSF56059">
    <property type="entry name" value="Glutathione synthetase ATP-binding domain-like"/>
    <property type="match status" value="1"/>
</dbReference>
<evidence type="ECO:0000313" key="14">
    <source>
        <dbReference type="Proteomes" id="UP000076420"/>
    </source>
</evidence>
<comment type="subcellular location">
    <subcellularLocation>
        <location evidence="1 10">Cytoplasm</location>
        <location evidence="1 10">Cytosol</location>
    </subcellularLocation>
</comment>
<dbReference type="AlphaFoldDB" id="A0A2C9JWZ5"/>
<keyword evidence="3 10" id="KW-0963">Cytoplasm</keyword>
<evidence type="ECO:0000256" key="6">
    <source>
        <dbReference type="ARBA" id="ARBA00022777"/>
    </source>
</evidence>
<dbReference type="VEuPathDB" id="VectorBase:BGLB009363"/>
<dbReference type="GO" id="GO:0005524">
    <property type="term" value="F:ATP binding"/>
    <property type="evidence" value="ECO:0007669"/>
    <property type="project" value="UniProtKB-KW"/>
</dbReference>
<dbReference type="EnsemblMetazoa" id="BGLB009363-RB">
    <property type="protein sequence ID" value="BGLB009363-PB"/>
    <property type="gene ID" value="BGLB009363"/>
</dbReference>
<dbReference type="VEuPathDB" id="VectorBase:BGLAX_031450"/>
<organism evidence="13 14">
    <name type="scientific">Biomphalaria glabrata</name>
    <name type="common">Bloodfluke planorb</name>
    <name type="synonym">Freshwater snail</name>
    <dbReference type="NCBI Taxonomy" id="6526"/>
    <lineage>
        <taxon>Eukaryota</taxon>
        <taxon>Metazoa</taxon>
        <taxon>Spiralia</taxon>
        <taxon>Lophotrochozoa</taxon>
        <taxon>Mollusca</taxon>
        <taxon>Gastropoda</taxon>
        <taxon>Heterobranchia</taxon>
        <taxon>Euthyneura</taxon>
        <taxon>Panpulmonata</taxon>
        <taxon>Hygrophila</taxon>
        <taxon>Lymnaeoidea</taxon>
        <taxon>Planorbidae</taxon>
        <taxon>Biomphalaria</taxon>
    </lineage>
</organism>
<comment type="similarity">
    <text evidence="2 10">Belongs to the histidine acid phosphatase family. VIP1 subfamily.</text>
</comment>
<reference evidence="13" key="1">
    <citation type="submission" date="2020-05" db="UniProtKB">
        <authorList>
            <consortium name="EnsemblMetazoa"/>
        </authorList>
    </citation>
    <scope>IDENTIFICATION</scope>
    <source>
        <strain evidence="13">BB02</strain>
    </source>
</reference>
<dbReference type="Proteomes" id="UP000076420">
    <property type="component" value="Unassembled WGS sequence"/>
</dbReference>
<name>A0A2C9JWZ5_BIOGL</name>
<evidence type="ECO:0000256" key="7">
    <source>
        <dbReference type="ARBA" id="ARBA00022840"/>
    </source>
</evidence>
<dbReference type="GO" id="GO:0033857">
    <property type="term" value="F:5-diphosphoinositol pentakisphosphate 1-kinase activity"/>
    <property type="evidence" value="ECO:0007669"/>
    <property type="project" value="TreeGrafter"/>
</dbReference>
<dbReference type="InterPro" id="IPR040557">
    <property type="entry name" value="VIP1_N"/>
</dbReference>
<feature type="compositionally biased region" description="Acidic residues" evidence="11">
    <location>
        <begin position="1052"/>
        <end position="1061"/>
    </location>
</feature>
<keyword evidence="7 10" id="KW-0067">ATP-binding</keyword>
<feature type="region of interest" description="Disordered" evidence="11">
    <location>
        <begin position="1035"/>
        <end position="1136"/>
    </location>
</feature>
<dbReference type="KEGG" id="bgt:106071338"/>
<dbReference type="CDD" id="cd07061">
    <property type="entry name" value="HP_HAP_like"/>
    <property type="match status" value="1"/>
</dbReference>
<evidence type="ECO:0000259" key="12">
    <source>
        <dbReference type="Pfam" id="PF18086"/>
    </source>
</evidence>
<evidence type="ECO:0000256" key="11">
    <source>
        <dbReference type="SAM" id="MobiDB-lite"/>
    </source>
</evidence>
<dbReference type="GO" id="GO:0032958">
    <property type="term" value="P:inositol phosphate biosynthetic process"/>
    <property type="evidence" value="ECO:0007669"/>
    <property type="project" value="TreeGrafter"/>
</dbReference>
<feature type="compositionally biased region" description="Basic and acidic residues" evidence="11">
    <location>
        <begin position="1117"/>
        <end position="1133"/>
    </location>
</feature>
<evidence type="ECO:0000256" key="5">
    <source>
        <dbReference type="ARBA" id="ARBA00022741"/>
    </source>
</evidence>
<evidence type="ECO:0000256" key="2">
    <source>
        <dbReference type="ARBA" id="ARBA00005609"/>
    </source>
</evidence>
<comment type="catalytic activity">
    <reaction evidence="8">
        <text>5-diphospho-1D-myo-inositol 1,2,3,4,6-pentakisphosphate + ATP + H(+) = 1,5-bis(diphospho)-1D-myo-inositol 2,3,4,6-tetrakisphosphate + ADP</text>
        <dbReference type="Rhea" id="RHEA:10276"/>
        <dbReference type="ChEBI" id="CHEBI:15378"/>
        <dbReference type="ChEBI" id="CHEBI:30616"/>
        <dbReference type="ChEBI" id="CHEBI:58628"/>
        <dbReference type="ChEBI" id="CHEBI:77983"/>
        <dbReference type="ChEBI" id="CHEBI:456216"/>
        <dbReference type="EC" id="2.7.4.24"/>
    </reaction>
    <physiologicalReaction direction="left-to-right" evidence="8">
        <dbReference type="Rhea" id="RHEA:10277"/>
    </physiologicalReaction>
</comment>
<dbReference type="FunFam" id="3.30.470.20:FF:000003">
    <property type="entry name" value="Inositol hexakisphosphate and diphosphoinositol-pentakisphosphate kinase"/>
    <property type="match status" value="1"/>
</dbReference>
<evidence type="ECO:0000256" key="8">
    <source>
        <dbReference type="ARBA" id="ARBA00033696"/>
    </source>
</evidence>
<dbReference type="Gene3D" id="3.40.50.1240">
    <property type="entry name" value="Phosphoglycerate mutase-like"/>
    <property type="match status" value="1"/>
</dbReference>
<dbReference type="Gene3D" id="3.30.470.20">
    <property type="entry name" value="ATP-grasp fold, B domain"/>
    <property type="match status" value="1"/>
</dbReference>
<sequence>MASGSSHPDKSSKKTPKKSSFFSFGSKKDSDKKPWFAFPGFLPKMPGHGRFQVSASDFTTHPKAKCLSIPIQQRLLEFEDEDNDRKVILGICAMAKKSHSKPMNEIIRRLVDNFERLEVIVFDEDTILNKPVEDWPVVNGFVSFFSHGFPLEKAIAYKDLRNPFIVNDLEMQYILQSRPKVYALMKENNIPHPRYAVLDRENDPDCHIVETEDSIEVNGDLFMKPFVEKPIDAEDHNIYIYFPVQAGGGSTRLFRKVKDRSSVYSRFCRVRNKGSFLYEDFMPTDGTDVKVYTVGPDYQHAEARKSPALDGKVERDQDGKEIRYPVLLSNCEKIIARNVCKVFKQNVCGFDLLRANGKYYVCDVNGFSFVKTSSKYYDDCAKILGTLVMRACCPQLHIPYPLCTAPEDIPVVQTTSGSMMELRCVIAVIRHGDRTPKQKMKMEVKNKKFFDLFEKYGGYKTGHLKLKKPKQLQEVLDIVRDLLAEGHCNTDPEVAEKKAKLNQLKLVLEMYGHFSGINRKVQLKYQPTGRPKKSSSEEGMNSLELIGKFNSNTNHVAALILPPARVRNALVCAWKHNHAIIVTYNFTTFFLQGLLALEGELTPIVVQMVKSANTNGLLDGESNTSKYQIVVKEKLKDIFNQDREFTVEDYQKLAATNSISLVNAMQFVKNPFQMCVRVHDMIKEITSRIRCLKMELKSRDLTLFNGESWELLIRRWAKLEKDFRLKNNRFDISKIPDIYDCIKYDLQHNQKTLQFKRAQELFMCSKALADIIIPQEYGITKEERLHIGQNYCTPLLRKIRCDLLQCINEQTTDESTTRLDSKQIQFILHESNDIDILNRYSNGVASPERFVRTRLYFTSESHIHSLLNMLRYGDFLDEEKDEQWKRSMDFIGACAELNYMSQIVLMMFEDPAQDEGSDDRFHIELHFSPGAYTSCDEMTSEPKGMGFRPKPNREVYSEATTPVIIPENQEEVAEAAVQDVLELPTPLRQCASVPDNIKQEELGDLVEADLFAQVQETVIKKESQSDTIVCSKQKTKFKFHPHSPDPNTPEWDWGDDDETPEEENKRSREVTKHKKHIHAKEELHKQKSLPPAVDSQLQTSVRSPDEEKRSFSLPRSVEMRLRKQDSKFDKESSDILEEEKDSLSKLAFKKTDPIQINVSLAGAECKSSSEEKRSRSLEDSSDIVTKLRDQDIDGKHFVSN</sequence>
<dbReference type="Pfam" id="PF00328">
    <property type="entry name" value="His_Phos_2"/>
    <property type="match status" value="2"/>
</dbReference>
<dbReference type="Pfam" id="PF18086">
    <property type="entry name" value="PPIP5K2_N"/>
    <property type="match status" value="1"/>
</dbReference>
<dbReference type="OrthoDB" id="18042at2759"/>
<dbReference type="InterPro" id="IPR037446">
    <property type="entry name" value="His_Pase_VIP1"/>
</dbReference>
<evidence type="ECO:0000256" key="1">
    <source>
        <dbReference type="ARBA" id="ARBA00004514"/>
    </source>
</evidence>
<feature type="region of interest" description="Disordered" evidence="11">
    <location>
        <begin position="1162"/>
        <end position="1183"/>
    </location>
</feature>
<protein>
    <recommendedName>
        <fullName evidence="10">Inositol hexakisphosphate and diphosphoinositol-pentakisphosphate kinase</fullName>
        <ecNumber evidence="10">2.7.4.24</ecNumber>
    </recommendedName>
</protein>
<dbReference type="Gene3D" id="3.40.50.11950">
    <property type="match status" value="1"/>
</dbReference>
<keyword evidence="5 10" id="KW-0547">Nucleotide-binding</keyword>
<evidence type="ECO:0000256" key="3">
    <source>
        <dbReference type="ARBA" id="ARBA00022490"/>
    </source>
</evidence>
<dbReference type="SUPFAM" id="SSF53254">
    <property type="entry name" value="Phosphoglycerate mutase-like"/>
    <property type="match status" value="1"/>
</dbReference>
<feature type="compositionally biased region" description="Basic and acidic residues" evidence="11">
    <location>
        <begin position="1167"/>
        <end position="1178"/>
    </location>
</feature>
<dbReference type="STRING" id="6526.A0A2C9JWZ5"/>
<dbReference type="PANTHER" id="PTHR12750">
    <property type="entry name" value="DIPHOSPHOINOSITOL PENTAKISPHOSPHATE KINASE"/>
    <property type="match status" value="1"/>
</dbReference>
<keyword evidence="4 10" id="KW-0808">Transferase</keyword>
<dbReference type="PROSITE" id="PS00616">
    <property type="entry name" value="HIS_ACID_PHOSPHAT_1"/>
    <property type="match status" value="1"/>
</dbReference>
<accession>A0A2C9JWZ5</accession>
<dbReference type="GO" id="GO:0005829">
    <property type="term" value="C:cytosol"/>
    <property type="evidence" value="ECO:0007669"/>
    <property type="project" value="UniProtKB-SubCell"/>
</dbReference>
<proteinExistence type="inferred from homology"/>
<feature type="region of interest" description="Disordered" evidence="11">
    <location>
        <begin position="1"/>
        <end position="32"/>
    </location>
</feature>
<dbReference type="GO" id="GO:0006020">
    <property type="term" value="P:inositol metabolic process"/>
    <property type="evidence" value="ECO:0007669"/>
    <property type="project" value="TreeGrafter"/>
</dbReference>
<comment type="catalytic activity">
    <reaction evidence="9">
        <text>1D-myo-inositol hexakisphosphate + ATP = 1-diphospho-1D-myo-inositol 2,3,4,5,6-pentakisphosphate + ADP</text>
        <dbReference type="Rhea" id="RHEA:37459"/>
        <dbReference type="ChEBI" id="CHEBI:30616"/>
        <dbReference type="ChEBI" id="CHEBI:58130"/>
        <dbReference type="ChEBI" id="CHEBI:74946"/>
        <dbReference type="ChEBI" id="CHEBI:456216"/>
        <dbReference type="EC" id="2.7.4.24"/>
    </reaction>
    <physiologicalReaction direction="left-to-right" evidence="9">
        <dbReference type="Rhea" id="RHEA:37460"/>
    </physiologicalReaction>
</comment>
<evidence type="ECO:0000256" key="4">
    <source>
        <dbReference type="ARBA" id="ARBA00022679"/>
    </source>
</evidence>
<evidence type="ECO:0000313" key="13">
    <source>
        <dbReference type="EnsemblMetazoa" id="BGLB009363-PB"/>
    </source>
</evidence>
<dbReference type="GO" id="GO:0052723">
    <property type="term" value="F:inositol hexakisphosphate 1-kinase activity"/>
    <property type="evidence" value="ECO:0007669"/>
    <property type="project" value="RHEA"/>
</dbReference>
<evidence type="ECO:0000256" key="9">
    <source>
        <dbReference type="ARBA" id="ARBA00034629"/>
    </source>
</evidence>
<evidence type="ECO:0000256" key="10">
    <source>
        <dbReference type="RuleBase" id="RU365032"/>
    </source>
</evidence>
<keyword evidence="6 10" id="KW-0418">Kinase</keyword>
<gene>
    <name evidence="13" type="primary">106071338</name>
</gene>
<dbReference type="EC" id="2.7.4.24" evidence="10"/>
<dbReference type="InterPro" id="IPR000560">
    <property type="entry name" value="His_Pase_clade-2"/>
</dbReference>
<comment type="function">
    <text evidence="10">Bifunctional inositol kinase that acts in concert with the IP6K kinases to synthesize the diphosphate group-containing inositol pyrophosphates diphosphoinositol pentakisphosphate, PP-InsP5, and bis-diphosphoinositol tetrakisphosphate, (PP)2-InsP4. PP-InsP5 and (PP)2-InsP4, also respectively called InsP7 and InsP8, may regulate a variety of cellular processes, including apoptosis, vesicle trafficking, cytoskeletal dynamics, and exocytosis. Phosphorylates inositol hexakisphosphate (InsP6).</text>
</comment>
<dbReference type="InterPro" id="IPR033379">
    <property type="entry name" value="Acid_Pase_AS"/>
</dbReference>